<feature type="domain" description="EcxA zinc-binding" evidence="2">
    <location>
        <begin position="398"/>
        <end position="693"/>
    </location>
</feature>
<evidence type="ECO:0000259" key="2">
    <source>
        <dbReference type="Pfam" id="PF16313"/>
    </source>
</evidence>
<dbReference type="InterPro" id="IPR024079">
    <property type="entry name" value="MetalloPept_cat_dom_sf"/>
</dbReference>
<keyword evidence="4" id="KW-0378">Hydrolase</keyword>
<dbReference type="Proteomes" id="UP001499988">
    <property type="component" value="Unassembled WGS sequence"/>
</dbReference>
<dbReference type="EMBL" id="BAABJZ010000079">
    <property type="protein sequence ID" value="GAA4889265.1"/>
    <property type="molecule type" value="Genomic_DNA"/>
</dbReference>
<keyword evidence="4" id="KW-0645">Protease</keyword>
<keyword evidence="1" id="KW-0732">Signal</keyword>
<comment type="caution">
    <text evidence="4">The sequence shown here is derived from an EMBL/GenBank/DDBJ whole genome shotgun (WGS) entry which is preliminary data.</text>
</comment>
<evidence type="ECO:0000313" key="4">
    <source>
        <dbReference type="EMBL" id="GAA4889265.1"/>
    </source>
</evidence>
<dbReference type="Pfam" id="PF17148">
    <property type="entry name" value="DUF5117"/>
    <property type="match status" value="1"/>
</dbReference>
<dbReference type="InterPro" id="IPR033413">
    <property type="entry name" value="DUF5117"/>
</dbReference>
<feature type="domain" description="DUF5117" evidence="3">
    <location>
        <begin position="83"/>
        <end position="269"/>
    </location>
</feature>
<protein>
    <submittedName>
        <fullName evidence="4">Zinc-dependent metalloprotease</fullName>
    </submittedName>
</protein>
<proteinExistence type="predicted"/>
<feature type="signal peptide" evidence="1">
    <location>
        <begin position="1"/>
        <end position="27"/>
    </location>
</feature>
<dbReference type="InterPro" id="IPR034032">
    <property type="entry name" value="Zn_MMP-like_bac"/>
</dbReference>
<evidence type="ECO:0000259" key="3">
    <source>
        <dbReference type="Pfam" id="PF17148"/>
    </source>
</evidence>
<evidence type="ECO:0000256" key="1">
    <source>
        <dbReference type="SAM" id="SignalP"/>
    </source>
</evidence>
<dbReference type="PANTHER" id="PTHR38478">
    <property type="entry name" value="PEPTIDASE M1A AND M12B"/>
    <property type="match status" value="1"/>
</dbReference>
<dbReference type="InterPro" id="IPR032534">
    <property type="entry name" value="EcxA_zinc-bd"/>
</dbReference>
<dbReference type="SUPFAM" id="SSF55486">
    <property type="entry name" value="Metalloproteases ('zincins'), catalytic domain"/>
    <property type="match status" value="1"/>
</dbReference>
<sequence length="792" mass="87257">MDWNLRGRHWLSVIGLGLLLLSGSLSATDSDTLPATEAPPLFDWQQQSDGRLQLAIPPLASPMLLVTSLPYGVGSNEIGLDRGQLGSRRLVQFERHGEQLLLRQLNTQYRGQSDHAAEVDAVTRAFAQSVLWIGPIQDERVDLTSLVLADWHGIGARLKQRGQGTYTLSGPQSLLLTDAVRAFPNNADVDVQLTFVGAEPGAQLHRVAADPHNLSVRVRYSFIALPEQPMAPRRFHPQSGFFPYQFVDYSKPLSQPMQVQYLPRHRLEKVTPGAARSAVVEPIVYYLDPGTPEPVRSALLDGARWWTEAFEAAGFIDAFRVELLPEDADPQDMRYNLIQWVHRATRGWSYGDSVIDPRSGEILKGHVTLGSLRVRQDHKIFRALTAGWQDRDAALAAAEQAALARLRQLSAHEVGHTLGLAHNFAASASGDKSVMDYPHPDLRLTQDQVDLRQAYQTGLSPWDRFAVAFGYGDYPGPEASSQQALIAQAKQQGLSFISDPDARGVASAHPDAHLWDNGTDPVAQLQSLMALRRHALATLSTEALLPGEANSAFAELLVPVYLLHRYQAEATSKLLGGVEYDYSGTGRSWLAPEWQRAAMSALLTLLEPEALALPERVRQQWVPLSYGSRPTREQFQGRQGVVPDLLGLAEIGSRVVLTPLLNGARLNRMLEQQWLEPELPGPSELLAELSQRLLLASVEDGLDGAIQSRVRSVLIDAQLALYHDAGVAPEVRSLILAQLRSDAEQLDRRARRAESRIGAHYKMLAQVIRDGLDDPSVRMIAEPLPVPPGSPI</sequence>
<dbReference type="Pfam" id="PF16313">
    <property type="entry name" value="DUF4953"/>
    <property type="match status" value="1"/>
</dbReference>
<keyword evidence="5" id="KW-1185">Reference proteome</keyword>
<dbReference type="Gene3D" id="3.40.390.10">
    <property type="entry name" value="Collagenase (Catalytic Domain)"/>
    <property type="match status" value="1"/>
</dbReference>
<dbReference type="RefSeq" id="WP_345335557.1">
    <property type="nucleotide sequence ID" value="NZ_BAABJZ010000079.1"/>
</dbReference>
<keyword evidence="4" id="KW-0482">Metalloprotease</keyword>
<organism evidence="4 5">
    <name type="scientific">Ferrimonas pelagia</name>
    <dbReference type="NCBI Taxonomy" id="1177826"/>
    <lineage>
        <taxon>Bacteria</taxon>
        <taxon>Pseudomonadati</taxon>
        <taxon>Pseudomonadota</taxon>
        <taxon>Gammaproteobacteria</taxon>
        <taxon>Alteromonadales</taxon>
        <taxon>Ferrimonadaceae</taxon>
        <taxon>Ferrimonas</taxon>
    </lineage>
</organism>
<accession>A0ABP9EWZ5</accession>
<dbReference type="PANTHER" id="PTHR38478:SF1">
    <property type="entry name" value="ZINC DEPENDENT METALLOPROTEASE DOMAIN LIPOPROTEIN"/>
    <property type="match status" value="1"/>
</dbReference>
<feature type="chain" id="PRO_5045827395" evidence="1">
    <location>
        <begin position="28"/>
        <end position="792"/>
    </location>
</feature>
<name>A0ABP9EWZ5_9GAMM</name>
<dbReference type="GO" id="GO:0008237">
    <property type="term" value="F:metallopeptidase activity"/>
    <property type="evidence" value="ECO:0007669"/>
    <property type="project" value="UniProtKB-KW"/>
</dbReference>
<evidence type="ECO:0000313" key="5">
    <source>
        <dbReference type="Proteomes" id="UP001499988"/>
    </source>
</evidence>
<reference evidence="5" key="1">
    <citation type="journal article" date="2019" name="Int. J. Syst. Evol. Microbiol.">
        <title>The Global Catalogue of Microorganisms (GCM) 10K type strain sequencing project: providing services to taxonomists for standard genome sequencing and annotation.</title>
        <authorList>
            <consortium name="The Broad Institute Genomics Platform"/>
            <consortium name="The Broad Institute Genome Sequencing Center for Infectious Disease"/>
            <person name="Wu L."/>
            <person name="Ma J."/>
        </authorList>
    </citation>
    <scope>NUCLEOTIDE SEQUENCE [LARGE SCALE GENOMIC DNA]</scope>
    <source>
        <strain evidence="5">JCM 18401</strain>
    </source>
</reference>
<gene>
    <name evidence="4" type="ORF">GCM10023333_23190</name>
</gene>
<dbReference type="CDD" id="cd04276">
    <property type="entry name" value="ZnMc_MMP_like_2"/>
    <property type="match status" value="1"/>
</dbReference>